<dbReference type="EMBL" id="JAGKHQ010000013">
    <property type="protein sequence ID" value="KAG7501054.1"/>
    <property type="molecule type" value="Genomic_DNA"/>
</dbReference>
<organism evidence="2 3">
    <name type="scientific">Solea senegalensis</name>
    <name type="common">Senegalese sole</name>
    <dbReference type="NCBI Taxonomy" id="28829"/>
    <lineage>
        <taxon>Eukaryota</taxon>
        <taxon>Metazoa</taxon>
        <taxon>Chordata</taxon>
        <taxon>Craniata</taxon>
        <taxon>Vertebrata</taxon>
        <taxon>Euteleostomi</taxon>
        <taxon>Actinopterygii</taxon>
        <taxon>Neopterygii</taxon>
        <taxon>Teleostei</taxon>
        <taxon>Neoteleostei</taxon>
        <taxon>Acanthomorphata</taxon>
        <taxon>Carangaria</taxon>
        <taxon>Pleuronectiformes</taxon>
        <taxon>Pleuronectoidei</taxon>
        <taxon>Soleidae</taxon>
        <taxon>Solea</taxon>
    </lineage>
</organism>
<evidence type="ECO:0000256" key="1">
    <source>
        <dbReference type="SAM" id="MobiDB-lite"/>
    </source>
</evidence>
<sequence>MDPSLSELSASLGSNQHLNRTHLTRQSSTAAGRLMPNGDCARVVCCRGDSRSSFRPCDDDDVVLSPPCLGKMIRRERVAYMQKVTVVIVLTFDEEQSCSSMTVVLVWLPSSYER</sequence>
<reference evidence="2 3" key="1">
    <citation type="journal article" date="2021" name="Sci. Rep.">
        <title>Chromosome anchoring in Senegalese sole (Solea senegalensis) reveals sex-associated markers and genome rearrangements in flatfish.</title>
        <authorList>
            <person name="Guerrero-Cozar I."/>
            <person name="Gomez-Garrido J."/>
            <person name="Berbel C."/>
            <person name="Martinez-Blanch J.F."/>
            <person name="Alioto T."/>
            <person name="Claros M.G."/>
            <person name="Gagnaire P.A."/>
            <person name="Manchado M."/>
        </authorList>
    </citation>
    <scope>NUCLEOTIDE SEQUENCE [LARGE SCALE GENOMIC DNA]</scope>
    <source>
        <strain evidence="2">Sse05_10M</strain>
    </source>
</reference>
<protein>
    <submittedName>
        <fullName evidence="2">Uncharacterized protein</fullName>
    </submittedName>
</protein>
<gene>
    <name evidence="2" type="ORF">JOB18_038674</name>
</gene>
<feature type="region of interest" description="Disordered" evidence="1">
    <location>
        <begin position="1"/>
        <end position="34"/>
    </location>
</feature>
<comment type="caution">
    <text evidence="2">The sequence shown here is derived from an EMBL/GenBank/DDBJ whole genome shotgun (WGS) entry which is preliminary data.</text>
</comment>
<dbReference type="Proteomes" id="UP000693946">
    <property type="component" value="Linkage Group LG20"/>
</dbReference>
<evidence type="ECO:0000313" key="2">
    <source>
        <dbReference type="EMBL" id="KAG7501054.1"/>
    </source>
</evidence>
<keyword evidence="3" id="KW-1185">Reference proteome</keyword>
<name>A0AAV6R8R6_SOLSE</name>
<dbReference type="AlphaFoldDB" id="A0AAV6R8R6"/>
<feature type="compositionally biased region" description="Polar residues" evidence="1">
    <location>
        <begin position="1"/>
        <end position="18"/>
    </location>
</feature>
<accession>A0AAV6R8R6</accession>
<proteinExistence type="predicted"/>
<evidence type="ECO:0000313" key="3">
    <source>
        <dbReference type="Proteomes" id="UP000693946"/>
    </source>
</evidence>